<keyword evidence="3" id="KW-1185">Reference proteome</keyword>
<feature type="region of interest" description="Disordered" evidence="1">
    <location>
        <begin position="1"/>
        <end position="146"/>
    </location>
</feature>
<reference evidence="2" key="1">
    <citation type="submission" date="2020-06" db="EMBL/GenBank/DDBJ databases">
        <authorList>
            <consortium name="Plant Systems Biology data submission"/>
        </authorList>
    </citation>
    <scope>NUCLEOTIDE SEQUENCE</scope>
    <source>
        <strain evidence="2">D6</strain>
    </source>
</reference>
<feature type="region of interest" description="Disordered" evidence="1">
    <location>
        <begin position="444"/>
        <end position="466"/>
    </location>
</feature>
<feature type="region of interest" description="Disordered" evidence="1">
    <location>
        <begin position="703"/>
        <end position="724"/>
    </location>
</feature>
<feature type="compositionally biased region" description="Basic and acidic residues" evidence="1">
    <location>
        <begin position="623"/>
        <end position="637"/>
    </location>
</feature>
<dbReference type="EMBL" id="CAICTM010000188">
    <property type="protein sequence ID" value="CAB9504189.1"/>
    <property type="molecule type" value="Genomic_DNA"/>
</dbReference>
<feature type="compositionally biased region" description="Acidic residues" evidence="1">
    <location>
        <begin position="313"/>
        <end position="324"/>
    </location>
</feature>
<evidence type="ECO:0000313" key="2">
    <source>
        <dbReference type="EMBL" id="CAB9504189.1"/>
    </source>
</evidence>
<feature type="compositionally biased region" description="Basic and acidic residues" evidence="1">
    <location>
        <begin position="706"/>
        <end position="724"/>
    </location>
</feature>
<proteinExistence type="predicted"/>
<feature type="region of interest" description="Disordered" evidence="1">
    <location>
        <begin position="358"/>
        <end position="409"/>
    </location>
</feature>
<feature type="compositionally biased region" description="Basic residues" evidence="1">
    <location>
        <begin position="392"/>
        <end position="402"/>
    </location>
</feature>
<feature type="compositionally biased region" description="Basic residues" evidence="1">
    <location>
        <begin position="41"/>
        <end position="63"/>
    </location>
</feature>
<name>A0A9N8DKA8_9STRA</name>
<feature type="compositionally biased region" description="Acidic residues" evidence="1">
    <location>
        <begin position="363"/>
        <end position="373"/>
    </location>
</feature>
<feature type="compositionally biased region" description="Polar residues" evidence="1">
    <location>
        <begin position="445"/>
        <end position="464"/>
    </location>
</feature>
<comment type="caution">
    <text evidence="2">The sequence shown here is derived from an EMBL/GenBank/DDBJ whole genome shotgun (WGS) entry which is preliminary data.</text>
</comment>
<feature type="compositionally biased region" description="Polar residues" evidence="1">
    <location>
        <begin position="557"/>
        <end position="566"/>
    </location>
</feature>
<sequence length="724" mass="79396">MMSPTDNSTTPPENMSVSELRAWLKNFGNKNKDHFDQGQIQRRRSPTKPKPHSIGRVSVRGRIHGFGLQPATQDDDNNSQQENLRPDPAIGSNKSPVGPSEDVVSFGTSPVQTVQPIDHGKVAETGDTEEQDLASPAVGSFSAERSSDDLPIYRQDMEKQFLVATNATESLGFTEPTNEGRAADSTVVIESVESPNDDVLFSFEEPSKSFDLPEAEAPVIENELCLSLSAVTMASASFSLEADACGSIGISKLESVEEEDETFEMENEQNNPFFPQDAKEPTQNVPEPKAVPAEWSDLEPIDFDASSEASSGSDDDGNTEEGEDYPFASPSYTWPQWNQRGGDAREYLKKQALPPFQGYWSDTECEEDDEDDFGGIQSVSGPRKGRSGNSARARRSRERRSRGLFTLETTFEDSPLTLSHAARESMSVGNPRPPSLSECFLVKTTGKSSKQRQPPAPSSNSMHNANLFGNKMMTAGALDLICHDRAKPLSYSDTAEPRRGLQDFFSRDQMSCSSEDSGKPSVAPDAVDAKLSKVFSNDTEVTAALTINNSPEKRQPNPANSFQVNDQRQDAPSPVPAVPVGQYGFPLLPSDFTPSPTEKKSKQKASSPVGRYGFPSLPLEAPTPEKKDKKGAQEKTKVSQSSAFSSVIEKFGGGGGRKERKTRVERRKEALEEQWATTRAVKHVKKTKWQVSRSGIYKKRVVLDSQDAKQKKENSANSKRFELA</sequence>
<feature type="compositionally biased region" description="Polar residues" evidence="1">
    <location>
        <begin position="330"/>
        <end position="339"/>
    </location>
</feature>
<feature type="compositionally biased region" description="Polar residues" evidence="1">
    <location>
        <begin position="1"/>
        <end position="17"/>
    </location>
</feature>
<feature type="compositionally biased region" description="Acidic residues" evidence="1">
    <location>
        <begin position="256"/>
        <end position="267"/>
    </location>
</feature>
<dbReference type="Proteomes" id="UP001153069">
    <property type="component" value="Unassembled WGS sequence"/>
</dbReference>
<dbReference type="AlphaFoldDB" id="A0A9N8DKA8"/>
<accession>A0A9N8DKA8</accession>
<protein>
    <submittedName>
        <fullName evidence="2">Uncharacterized protein</fullName>
    </submittedName>
</protein>
<feature type="compositionally biased region" description="Polar residues" evidence="1">
    <location>
        <begin position="106"/>
        <end position="115"/>
    </location>
</feature>
<organism evidence="2 3">
    <name type="scientific">Seminavis robusta</name>
    <dbReference type="NCBI Taxonomy" id="568900"/>
    <lineage>
        <taxon>Eukaryota</taxon>
        <taxon>Sar</taxon>
        <taxon>Stramenopiles</taxon>
        <taxon>Ochrophyta</taxon>
        <taxon>Bacillariophyta</taxon>
        <taxon>Bacillariophyceae</taxon>
        <taxon>Bacillariophycidae</taxon>
        <taxon>Naviculales</taxon>
        <taxon>Naviculaceae</taxon>
        <taxon>Seminavis</taxon>
    </lineage>
</organism>
<evidence type="ECO:0000313" key="3">
    <source>
        <dbReference type="Proteomes" id="UP001153069"/>
    </source>
</evidence>
<feature type="region of interest" description="Disordered" evidence="1">
    <location>
        <begin position="256"/>
        <end position="339"/>
    </location>
</feature>
<feature type="compositionally biased region" description="Low complexity" evidence="1">
    <location>
        <begin position="303"/>
        <end position="312"/>
    </location>
</feature>
<gene>
    <name evidence="2" type="ORF">SEMRO_189_G081370.1</name>
</gene>
<feature type="region of interest" description="Disordered" evidence="1">
    <location>
        <begin position="546"/>
        <end position="670"/>
    </location>
</feature>
<evidence type="ECO:0000256" key="1">
    <source>
        <dbReference type="SAM" id="MobiDB-lite"/>
    </source>
</evidence>